<protein>
    <submittedName>
        <fullName evidence="2">Uncharacterized protein</fullName>
    </submittedName>
</protein>
<dbReference type="KEGG" id="lenr:94171863"/>
<dbReference type="OrthoDB" id="263077at2759"/>
<dbReference type="AlphaFoldDB" id="A0A836HE53"/>
<dbReference type="Proteomes" id="UP000674179">
    <property type="component" value="Chromosome 28"/>
</dbReference>
<evidence type="ECO:0000313" key="2">
    <source>
        <dbReference type="EMBL" id="KAG5475195.1"/>
    </source>
</evidence>
<comment type="caution">
    <text evidence="2">The sequence shown here is derived from an EMBL/GenBank/DDBJ whole genome shotgun (WGS) entry which is preliminary data.</text>
</comment>
<proteinExistence type="predicted"/>
<feature type="region of interest" description="Disordered" evidence="1">
    <location>
        <begin position="1"/>
        <end position="25"/>
    </location>
</feature>
<gene>
    <name evidence="2" type="ORF">CUR178_04646</name>
</gene>
<accession>A0A836HE53</accession>
<feature type="region of interest" description="Disordered" evidence="1">
    <location>
        <begin position="122"/>
        <end position="146"/>
    </location>
</feature>
<name>A0A836HE53_LEIEN</name>
<feature type="region of interest" description="Disordered" evidence="1">
    <location>
        <begin position="159"/>
        <end position="276"/>
    </location>
</feature>
<dbReference type="GeneID" id="94171863"/>
<feature type="compositionally biased region" description="Low complexity" evidence="1">
    <location>
        <begin position="137"/>
        <end position="146"/>
    </location>
</feature>
<dbReference type="EMBL" id="JAFHKP010000028">
    <property type="protein sequence ID" value="KAG5475195.1"/>
    <property type="molecule type" value="Genomic_DNA"/>
</dbReference>
<feature type="compositionally biased region" description="Low complexity" evidence="1">
    <location>
        <begin position="1"/>
        <end position="14"/>
    </location>
</feature>
<evidence type="ECO:0000313" key="3">
    <source>
        <dbReference type="Proteomes" id="UP000674179"/>
    </source>
</evidence>
<organism evidence="2 3">
    <name type="scientific">Leishmania enriettii</name>
    <dbReference type="NCBI Taxonomy" id="5663"/>
    <lineage>
        <taxon>Eukaryota</taxon>
        <taxon>Discoba</taxon>
        <taxon>Euglenozoa</taxon>
        <taxon>Kinetoplastea</taxon>
        <taxon>Metakinetoplastina</taxon>
        <taxon>Trypanosomatida</taxon>
        <taxon>Trypanosomatidae</taxon>
        <taxon>Leishmaniinae</taxon>
        <taxon>Leishmania</taxon>
    </lineage>
</organism>
<evidence type="ECO:0000256" key="1">
    <source>
        <dbReference type="SAM" id="MobiDB-lite"/>
    </source>
</evidence>
<feature type="compositionally biased region" description="Gly residues" evidence="1">
    <location>
        <begin position="243"/>
        <end position="254"/>
    </location>
</feature>
<dbReference type="RefSeq" id="XP_067691724.1">
    <property type="nucleotide sequence ID" value="XM_067836353.1"/>
</dbReference>
<keyword evidence="3" id="KW-1185">Reference proteome</keyword>
<sequence>MSWPRSRSGSYPPRRSQRDVSPPPALLLCSSPPLQSTPSRVFGTEITNHMPLSLPPPTSSSITVAPLDGAAVDAARTRTLLGLTPSCSWLADDFYRCDSSRSGGVEHIPSLEFLLGAFSGVQEREGPPSQAGVRLPSSGSSDVSSGFLLPLQTAGGGCQSRFEPAVGGASAQTEASMPPAPNAKQRPRSGHSEDEGGPTGPCSLGRQAKRQRSERVVAGGVAGAFSATAPLPGRSASPAEEVGVGGRSGGGRISGGDEADERHARPALRTSFSEDGGDAHGFLTPMSTKLLCLPPVALVPRPPSQHIHARACRPASLLDREHATPTWQVLTSAPTMPEEEGGGFARLGSTPGSTTMFSPARGNVLLCSAVDSTVIHSPLTLTHH</sequence>
<reference evidence="2 3" key="1">
    <citation type="submission" date="2021-02" db="EMBL/GenBank/DDBJ databases">
        <title>Leishmania (Mundinia) enrietti genome sequencing and assembly.</title>
        <authorList>
            <person name="Almutairi H."/>
            <person name="Gatherer D."/>
        </authorList>
    </citation>
    <scope>NUCLEOTIDE SEQUENCE [LARGE SCALE GENOMIC DNA]</scope>
    <source>
        <strain evidence="2">CUR178</strain>
    </source>
</reference>